<dbReference type="SUPFAM" id="SSF102198">
    <property type="entry name" value="Putative cyclase"/>
    <property type="match status" value="1"/>
</dbReference>
<dbReference type="InterPro" id="IPR037175">
    <property type="entry name" value="KFase_sf"/>
</dbReference>
<dbReference type="PANTHER" id="PTHR34861">
    <property type="match status" value="1"/>
</dbReference>
<protein>
    <submittedName>
        <fullName evidence="2">Polyketide cyclase</fullName>
    </submittedName>
</protein>
<keyword evidence="1" id="KW-0732">Signal</keyword>
<proteinExistence type="predicted"/>
<accession>A0A0A3XNW6</accession>
<dbReference type="EMBL" id="JRPN01000028">
    <property type="protein sequence ID" value="KGT74851.1"/>
    <property type="molecule type" value="Genomic_DNA"/>
</dbReference>
<comment type="caution">
    <text evidence="2">The sequence shown here is derived from an EMBL/GenBank/DDBJ whole genome shotgun (WGS) entry which is preliminary data.</text>
</comment>
<dbReference type="Gene3D" id="3.50.30.50">
    <property type="entry name" value="Putative cyclase"/>
    <property type="match status" value="1"/>
</dbReference>
<reference evidence="2 3" key="1">
    <citation type="submission" date="2014-09" db="EMBL/GenBank/DDBJ databases">
        <title>Draft genome of Bradyrhizobium japonicum Is-34.</title>
        <authorList>
            <person name="Tsurumaru H."/>
            <person name="Yamakawa T."/>
            <person name="Hashimoto S."/>
            <person name="Okizaki K."/>
            <person name="Kanesaki Y."/>
            <person name="Yoshikawa H."/>
            <person name="Yajima S."/>
        </authorList>
    </citation>
    <scope>NUCLEOTIDE SEQUENCE [LARGE SCALE GENOMIC DNA]</scope>
    <source>
        <strain evidence="2 3">Is-34</strain>
    </source>
</reference>
<dbReference type="RefSeq" id="WP_041959485.1">
    <property type="nucleotide sequence ID" value="NZ_JAOQNC010000001.1"/>
</dbReference>
<dbReference type="eggNOG" id="COG1878">
    <property type="taxonomic scope" value="Bacteria"/>
</dbReference>
<dbReference type="GO" id="GO:0004061">
    <property type="term" value="F:arylformamidase activity"/>
    <property type="evidence" value="ECO:0007669"/>
    <property type="project" value="InterPro"/>
</dbReference>
<feature type="signal peptide" evidence="1">
    <location>
        <begin position="1"/>
        <end position="22"/>
    </location>
</feature>
<evidence type="ECO:0000313" key="3">
    <source>
        <dbReference type="Proteomes" id="UP000030377"/>
    </source>
</evidence>
<dbReference type="PANTHER" id="PTHR34861:SF10">
    <property type="entry name" value="CYCLASE"/>
    <property type="match status" value="1"/>
</dbReference>
<name>A0A0A3XNW6_BRAJP</name>
<dbReference type="InterPro" id="IPR007325">
    <property type="entry name" value="KFase/CYL"/>
</dbReference>
<gene>
    <name evidence="2" type="ORF">MA20_36465</name>
</gene>
<dbReference type="Proteomes" id="UP000030377">
    <property type="component" value="Unassembled WGS sequence"/>
</dbReference>
<dbReference type="AlphaFoldDB" id="A0A0A3XNW6"/>
<organism evidence="2 3">
    <name type="scientific">Bradyrhizobium japonicum</name>
    <dbReference type="NCBI Taxonomy" id="375"/>
    <lineage>
        <taxon>Bacteria</taxon>
        <taxon>Pseudomonadati</taxon>
        <taxon>Pseudomonadota</taxon>
        <taxon>Alphaproteobacteria</taxon>
        <taxon>Hyphomicrobiales</taxon>
        <taxon>Nitrobacteraceae</taxon>
        <taxon>Bradyrhizobium</taxon>
    </lineage>
</organism>
<evidence type="ECO:0000313" key="2">
    <source>
        <dbReference type="EMBL" id="KGT74851.1"/>
    </source>
</evidence>
<evidence type="ECO:0000256" key="1">
    <source>
        <dbReference type="SAM" id="SignalP"/>
    </source>
</evidence>
<feature type="chain" id="PRO_5002017109" evidence="1">
    <location>
        <begin position="23"/>
        <end position="311"/>
    </location>
</feature>
<dbReference type="Pfam" id="PF04199">
    <property type="entry name" value="Cyclase"/>
    <property type="match status" value="1"/>
</dbReference>
<sequence length="311" mass="33453">MRNTLVLCCVAALSAISGTASAQDWTKSKWGPNDEIGAANYMTPELVVKAASLVKTGKTYALGIPVTPQTPAYPPRTFKITIVQPGQAGSPGLGPNKATYNDDILDTWVGIGSQLDGLGHLGVEHVYYNGNKLADFADPNGLKKLGIEKVPPMVTRGVLLDMAAYFKTDIVKEGTAFNVKEIEEAAKQQNVEIRQGDVVIFHTGWLSLIGKDDKRYSAGEPGLGVEGAKYLTGKGVVAIGADTWALEVLPFESKNVFEVHQILLAMNGTYILENMDTAALARDKGYEFLFVVGQPRWTGGVQAMINPIAIR</sequence>
<dbReference type="GO" id="GO:0019441">
    <property type="term" value="P:L-tryptophan catabolic process to kynurenine"/>
    <property type="evidence" value="ECO:0007669"/>
    <property type="project" value="InterPro"/>
</dbReference>
<dbReference type="STRING" id="375.BKD09_RS23925"/>